<comment type="caution">
    <text evidence="1">The sequence shown here is derived from an EMBL/GenBank/DDBJ whole genome shotgun (WGS) entry which is preliminary data.</text>
</comment>
<evidence type="ECO:0000313" key="2">
    <source>
        <dbReference type="Proteomes" id="UP000294887"/>
    </source>
</evidence>
<protein>
    <submittedName>
        <fullName evidence="1">Uncharacterized protein</fullName>
    </submittedName>
</protein>
<dbReference type="OrthoDB" id="5421259at2"/>
<gene>
    <name evidence="1" type="ORF">EV695_2779</name>
</gene>
<accession>A0A4R1F002</accession>
<sequence length="354" mass="40840">MNTHRNNLSNKFFKLQYSASCKCDVCECLITYADFLQIKELDYLVCGSFECKRIMSQKSKMVPLHFKSYLINQKKRLQTSREQAALREAYIQKIKKHEKKQNQTVLQTFLDSNPQYLKTNVQLVRIPSGLTKLSSPSNERITKYSEHLSNIINEALDNIDSKTFINAQDEGLENRVLTVEQRFSKHPELRTIADGFCGMCKGGCCPSGKDHAYLSAATIKRLMKNKPELTTAEIRELYLSKINNKTVKDSCINQTKQGCSLPRFMRSDTCNGYYCDSVKSYLEHEADQDIDSEKQMRKPIDKPIRKQIRKQIEKHSIALTVQWSNTNWNRFDPSVDNKIVKAVMITDKEILPIA</sequence>
<keyword evidence="2" id="KW-1185">Reference proteome</keyword>
<reference evidence="1 2" key="1">
    <citation type="submission" date="2019-03" db="EMBL/GenBank/DDBJ databases">
        <title>Genomic Encyclopedia of Type Strains, Phase IV (KMG-IV): sequencing the most valuable type-strain genomes for metagenomic binning, comparative biology and taxonomic classification.</title>
        <authorList>
            <person name="Goeker M."/>
        </authorList>
    </citation>
    <scope>NUCLEOTIDE SEQUENCE [LARGE SCALE GENOMIC DNA]</scope>
    <source>
        <strain evidence="1 2">DSM 24830</strain>
    </source>
</reference>
<dbReference type="EMBL" id="SMFQ01000004">
    <property type="protein sequence ID" value="TCJ84818.1"/>
    <property type="molecule type" value="Genomic_DNA"/>
</dbReference>
<organism evidence="1 2">
    <name type="scientific">Cocleimonas flava</name>
    <dbReference type="NCBI Taxonomy" id="634765"/>
    <lineage>
        <taxon>Bacteria</taxon>
        <taxon>Pseudomonadati</taxon>
        <taxon>Pseudomonadota</taxon>
        <taxon>Gammaproteobacteria</taxon>
        <taxon>Thiotrichales</taxon>
        <taxon>Thiotrichaceae</taxon>
        <taxon>Cocleimonas</taxon>
    </lineage>
</organism>
<dbReference type="AlphaFoldDB" id="A0A4R1F002"/>
<proteinExistence type="predicted"/>
<dbReference type="Proteomes" id="UP000294887">
    <property type="component" value="Unassembled WGS sequence"/>
</dbReference>
<dbReference type="RefSeq" id="WP_131906551.1">
    <property type="nucleotide sequence ID" value="NZ_BAAAFU010000006.1"/>
</dbReference>
<evidence type="ECO:0000313" key="1">
    <source>
        <dbReference type="EMBL" id="TCJ84818.1"/>
    </source>
</evidence>
<name>A0A4R1F002_9GAMM</name>